<dbReference type="Proteomes" id="UP001156882">
    <property type="component" value="Unassembled WGS sequence"/>
</dbReference>
<dbReference type="RefSeq" id="WP_284314808.1">
    <property type="nucleotide sequence ID" value="NZ_BSPC01000054.1"/>
</dbReference>
<keyword evidence="3" id="KW-1185">Reference proteome</keyword>
<gene>
    <name evidence="2" type="ORF">GCM10007874_48270</name>
</gene>
<protein>
    <submittedName>
        <fullName evidence="2">Uncharacterized protein</fullName>
    </submittedName>
</protein>
<proteinExistence type="predicted"/>
<accession>A0ABQ6CPR5</accession>
<reference evidence="3" key="1">
    <citation type="journal article" date="2019" name="Int. J. Syst. Evol. Microbiol.">
        <title>The Global Catalogue of Microorganisms (GCM) 10K type strain sequencing project: providing services to taxonomists for standard genome sequencing and annotation.</title>
        <authorList>
            <consortium name="The Broad Institute Genomics Platform"/>
            <consortium name="The Broad Institute Genome Sequencing Center for Infectious Disease"/>
            <person name="Wu L."/>
            <person name="Ma J."/>
        </authorList>
    </citation>
    <scope>NUCLEOTIDE SEQUENCE [LARGE SCALE GENOMIC DNA]</scope>
    <source>
        <strain evidence="3">NBRC 101365</strain>
    </source>
</reference>
<name>A0ABQ6CPR5_9HYPH</name>
<dbReference type="EMBL" id="BSPC01000054">
    <property type="protein sequence ID" value="GLS21810.1"/>
    <property type="molecule type" value="Genomic_DNA"/>
</dbReference>
<organism evidence="2 3">
    <name type="scientific">Labrys miyagiensis</name>
    <dbReference type="NCBI Taxonomy" id="346912"/>
    <lineage>
        <taxon>Bacteria</taxon>
        <taxon>Pseudomonadati</taxon>
        <taxon>Pseudomonadota</taxon>
        <taxon>Alphaproteobacteria</taxon>
        <taxon>Hyphomicrobiales</taxon>
        <taxon>Xanthobacteraceae</taxon>
        <taxon>Labrys</taxon>
    </lineage>
</organism>
<evidence type="ECO:0000256" key="1">
    <source>
        <dbReference type="SAM" id="SignalP"/>
    </source>
</evidence>
<feature type="signal peptide" evidence="1">
    <location>
        <begin position="1"/>
        <end position="26"/>
    </location>
</feature>
<evidence type="ECO:0000313" key="2">
    <source>
        <dbReference type="EMBL" id="GLS21810.1"/>
    </source>
</evidence>
<keyword evidence="1" id="KW-0732">Signal</keyword>
<evidence type="ECO:0000313" key="3">
    <source>
        <dbReference type="Proteomes" id="UP001156882"/>
    </source>
</evidence>
<sequence length="129" mass="13602">MTWTTARSTFLLATSIIIVSLGPASADCQIRGPDTMYLGDGGSYSLQLTAHRSGTCSLSFTRKAADVSFSSVEVTNQPKAGKFSGSDTYNLFYTPPPTGNSDSFSLKVCGKDTHGAGCNVLNYAVTIVE</sequence>
<comment type="caution">
    <text evidence="2">The sequence shown here is derived from an EMBL/GenBank/DDBJ whole genome shotgun (WGS) entry which is preliminary data.</text>
</comment>
<feature type="chain" id="PRO_5046464286" evidence="1">
    <location>
        <begin position="27"/>
        <end position="129"/>
    </location>
</feature>